<reference evidence="1 2" key="1">
    <citation type="submission" date="2023-10" db="EMBL/GenBank/DDBJ databases">
        <authorList>
            <person name="Botero Cardona J."/>
        </authorList>
    </citation>
    <scope>NUCLEOTIDE SEQUENCE [LARGE SCALE GENOMIC DNA]</scope>
    <source>
        <strain evidence="1 2">R-54839</strain>
    </source>
</reference>
<protein>
    <recommendedName>
        <fullName evidence="3">Major tail protein</fullName>
    </recommendedName>
</protein>
<evidence type="ECO:0000313" key="2">
    <source>
        <dbReference type="Proteomes" id="UP001314261"/>
    </source>
</evidence>
<proteinExistence type="predicted"/>
<evidence type="ECO:0008006" key="3">
    <source>
        <dbReference type="Google" id="ProtNLM"/>
    </source>
</evidence>
<dbReference type="EMBL" id="CAUZLR010000001">
    <property type="protein sequence ID" value="CAK1225637.1"/>
    <property type="molecule type" value="Genomic_DNA"/>
</dbReference>
<sequence length="214" mass="22829">MATLGIKRAWVARIGDDGKVITGINGINGDASDKDGLFLIDESSSYGIASANMTNLQGALSDIYGSNKLVYKAAAKGNAQTVLTVNHLPAEIKQRLLGAVADSRGGFTINGKANSNNRIALLVESADAFDEQKPVYFGFFQGIVTEATENVATNDASEKRTTDALTFGHLERGEEGFGKRYFSWVSNFDKQKMFDDIFPSATGSSVSTPSTPGK</sequence>
<gene>
    <name evidence="1" type="ORF">R54839_PPFHFPJH_00178</name>
</gene>
<dbReference type="InterPro" id="IPR006490">
    <property type="entry name" value="Maj_tail_phi13"/>
</dbReference>
<comment type="caution">
    <text evidence="1">The sequence shown here is derived from an EMBL/GenBank/DDBJ whole genome shotgun (WGS) entry which is preliminary data.</text>
</comment>
<dbReference type="NCBIfam" id="TIGR01603">
    <property type="entry name" value="maj_tail_phi13"/>
    <property type="match status" value="1"/>
</dbReference>
<organism evidence="1 2">
    <name type="scientific">Fructobacillus fructosus</name>
    <dbReference type="NCBI Taxonomy" id="1631"/>
    <lineage>
        <taxon>Bacteria</taxon>
        <taxon>Bacillati</taxon>
        <taxon>Bacillota</taxon>
        <taxon>Bacilli</taxon>
        <taxon>Lactobacillales</taxon>
        <taxon>Lactobacillaceae</taxon>
        <taxon>Fructobacillus</taxon>
    </lineage>
</organism>
<dbReference type="RefSeq" id="WP_338345819.1">
    <property type="nucleotide sequence ID" value="NZ_CAUZLR010000001.1"/>
</dbReference>
<accession>A0ABM9MLY9</accession>
<dbReference type="Pfam" id="PF04630">
    <property type="entry name" value="Phage_TTP_1"/>
    <property type="match status" value="1"/>
</dbReference>
<dbReference type="Proteomes" id="UP001314261">
    <property type="component" value="Unassembled WGS sequence"/>
</dbReference>
<dbReference type="InterPro" id="IPR006724">
    <property type="entry name" value="Phage_TTP"/>
</dbReference>
<name>A0ABM9MLY9_9LACO</name>
<evidence type="ECO:0000313" key="1">
    <source>
        <dbReference type="EMBL" id="CAK1225637.1"/>
    </source>
</evidence>
<keyword evidence="2" id="KW-1185">Reference proteome</keyword>